<sequence>MPPRPAAAAAAQIQKRLPTKTSSSSSSPKPLITKTSESQNPPKLEISSNHRRQTFDLNEPFYNSSEEIDEVGETAQDKYEIVIKNKNKLNEVDVNESEEEEEEEEEVKEIEEDSKPKKETNKKQKEFEVFVGGIDRDAVEEDLKRVFNKVGEVVEVRLVRSKHSQKNKGFAFVRFATVDQAKRAASELNFTRVRGKVCEVTRNNDNETLHLGNICTTWTKDTLVEKLKSYELENLETVDLIDDPNEKGKNRGYAFLSFSTHMDAVAACSKLQKGHVFFGRTVRGDVAFAKSAVEPDEEVMAQVKSVFLDGLPVSWDEAKVHEQLKKYGEIENVQLAHSMPSARRKDFGFICFRTREAALACIDSVNKNGIGEGAHKVLLRATLRKPLKKRIPLMMGGWRGYSSKSYEHGTGYSYPNRPSRSIQSPGRDHDRRFVSRYSRRGDEYERELSPPVEKYGYHFRRGSVRQVPTRPNAHSRSRDPYFESSSSSRRSLANYQDLPTSYHRIPSHERYVEDIYDPPLDYYEDSTAEDFDYPTSSRLKRPYSYVDDELLVSRSLTRRTRSRWSGLDVDDYPGHDASSYDEYSRNMLDDRISYESPVDASQYLSGSGASRSYYY</sequence>
<dbReference type="SUPFAM" id="SSF54928">
    <property type="entry name" value="RNA-binding domain, RBD"/>
    <property type="match status" value="2"/>
</dbReference>
<evidence type="ECO:0000313" key="5">
    <source>
        <dbReference type="EMBL" id="OVA14752.1"/>
    </source>
</evidence>
<dbReference type="Gene3D" id="3.30.70.330">
    <property type="match status" value="3"/>
</dbReference>
<evidence type="ECO:0000256" key="3">
    <source>
        <dbReference type="SAM" id="MobiDB-lite"/>
    </source>
</evidence>
<name>A0A200QWD6_MACCD</name>
<feature type="compositionally biased region" description="Acidic residues" evidence="3">
    <location>
        <begin position="93"/>
        <end position="112"/>
    </location>
</feature>
<evidence type="ECO:0000259" key="4">
    <source>
        <dbReference type="PROSITE" id="PS50102"/>
    </source>
</evidence>
<feature type="compositionally biased region" description="Basic and acidic residues" evidence="3">
    <location>
        <begin position="426"/>
        <end position="447"/>
    </location>
</feature>
<evidence type="ECO:0000256" key="2">
    <source>
        <dbReference type="PROSITE-ProRule" id="PRU00176"/>
    </source>
</evidence>
<protein>
    <submittedName>
        <fullName evidence="5">RNA recognition motif domain</fullName>
    </submittedName>
</protein>
<dbReference type="Proteomes" id="UP000195402">
    <property type="component" value="Unassembled WGS sequence"/>
</dbReference>
<dbReference type="EMBL" id="MVGT01001025">
    <property type="protein sequence ID" value="OVA14752.1"/>
    <property type="molecule type" value="Genomic_DNA"/>
</dbReference>
<dbReference type="InParanoid" id="A0A200QWD6"/>
<accession>A0A200QWD6</accession>
<feature type="domain" description="RRM" evidence="4">
    <location>
        <begin position="304"/>
        <end position="384"/>
    </location>
</feature>
<reference evidence="5 6" key="1">
    <citation type="journal article" date="2017" name="Mol. Plant">
        <title>The Genome of Medicinal Plant Macleaya cordata Provides New Insights into Benzylisoquinoline Alkaloids Metabolism.</title>
        <authorList>
            <person name="Liu X."/>
            <person name="Liu Y."/>
            <person name="Huang P."/>
            <person name="Ma Y."/>
            <person name="Qing Z."/>
            <person name="Tang Q."/>
            <person name="Cao H."/>
            <person name="Cheng P."/>
            <person name="Zheng Y."/>
            <person name="Yuan Z."/>
            <person name="Zhou Y."/>
            <person name="Liu J."/>
            <person name="Tang Z."/>
            <person name="Zhuo Y."/>
            <person name="Zhang Y."/>
            <person name="Yu L."/>
            <person name="Huang J."/>
            <person name="Yang P."/>
            <person name="Peng Q."/>
            <person name="Zhang J."/>
            <person name="Jiang W."/>
            <person name="Zhang Z."/>
            <person name="Lin K."/>
            <person name="Ro D.K."/>
            <person name="Chen X."/>
            <person name="Xiong X."/>
            <person name="Shang Y."/>
            <person name="Huang S."/>
            <person name="Zeng J."/>
        </authorList>
    </citation>
    <scope>NUCLEOTIDE SEQUENCE [LARGE SCALE GENOMIC DNA]</scope>
    <source>
        <strain evidence="6">cv. BLH2017</strain>
        <tissue evidence="5">Root</tissue>
    </source>
</reference>
<feature type="region of interest" description="Disordered" evidence="3">
    <location>
        <begin position="92"/>
        <end position="121"/>
    </location>
</feature>
<proteinExistence type="predicted"/>
<dbReference type="InterPro" id="IPR000504">
    <property type="entry name" value="RRM_dom"/>
</dbReference>
<dbReference type="Pfam" id="PF00076">
    <property type="entry name" value="RRM_1"/>
    <property type="match status" value="3"/>
</dbReference>
<dbReference type="CDD" id="cd00590">
    <property type="entry name" value="RRM_SF"/>
    <property type="match status" value="3"/>
</dbReference>
<feature type="region of interest" description="Disordered" evidence="3">
    <location>
        <begin position="409"/>
        <end position="447"/>
    </location>
</feature>
<dbReference type="PANTHER" id="PTHR21245">
    <property type="entry name" value="HETEROGENEOUS NUCLEAR RIBONUCLEOPROTEIN"/>
    <property type="match status" value="1"/>
</dbReference>
<evidence type="ECO:0000256" key="1">
    <source>
        <dbReference type="ARBA" id="ARBA00022884"/>
    </source>
</evidence>
<dbReference type="InterPro" id="IPR012677">
    <property type="entry name" value="Nucleotide-bd_a/b_plait_sf"/>
</dbReference>
<gene>
    <name evidence="5" type="ORF">BVC80_1819g75</name>
</gene>
<feature type="compositionally biased region" description="Low complexity" evidence="3">
    <location>
        <begin position="19"/>
        <end position="36"/>
    </location>
</feature>
<feature type="domain" description="RRM" evidence="4">
    <location>
        <begin position="127"/>
        <end position="205"/>
    </location>
</feature>
<feature type="domain" description="RRM" evidence="4">
    <location>
        <begin position="207"/>
        <end position="289"/>
    </location>
</feature>
<dbReference type="AlphaFoldDB" id="A0A200QWD6"/>
<feature type="region of interest" description="Disordered" evidence="3">
    <location>
        <begin position="459"/>
        <end position="495"/>
    </location>
</feature>
<keyword evidence="1 2" id="KW-0694">RNA-binding</keyword>
<organism evidence="5 6">
    <name type="scientific">Macleaya cordata</name>
    <name type="common">Five-seeded plume-poppy</name>
    <name type="synonym">Bocconia cordata</name>
    <dbReference type="NCBI Taxonomy" id="56857"/>
    <lineage>
        <taxon>Eukaryota</taxon>
        <taxon>Viridiplantae</taxon>
        <taxon>Streptophyta</taxon>
        <taxon>Embryophyta</taxon>
        <taxon>Tracheophyta</taxon>
        <taxon>Spermatophyta</taxon>
        <taxon>Magnoliopsida</taxon>
        <taxon>Ranunculales</taxon>
        <taxon>Papaveraceae</taxon>
        <taxon>Papaveroideae</taxon>
        <taxon>Macleaya</taxon>
    </lineage>
</organism>
<comment type="caution">
    <text evidence="5">The sequence shown here is derived from an EMBL/GenBank/DDBJ whole genome shotgun (WGS) entry which is preliminary data.</text>
</comment>
<feature type="compositionally biased region" description="Low complexity" evidence="3">
    <location>
        <begin position="482"/>
        <end position="491"/>
    </location>
</feature>
<dbReference type="SMART" id="SM00360">
    <property type="entry name" value="RRM"/>
    <property type="match status" value="3"/>
</dbReference>
<dbReference type="OrthoDB" id="3800936at2759"/>
<dbReference type="GO" id="GO:0003723">
    <property type="term" value="F:RNA binding"/>
    <property type="evidence" value="ECO:0007669"/>
    <property type="project" value="UniProtKB-UniRule"/>
</dbReference>
<dbReference type="InterPro" id="IPR035979">
    <property type="entry name" value="RBD_domain_sf"/>
</dbReference>
<dbReference type="OMA" id="THMDAVA"/>
<dbReference type="PROSITE" id="PS50102">
    <property type="entry name" value="RRM"/>
    <property type="match status" value="3"/>
</dbReference>
<feature type="compositionally biased region" description="Low complexity" evidence="3">
    <location>
        <begin position="1"/>
        <end position="11"/>
    </location>
</feature>
<keyword evidence="6" id="KW-1185">Reference proteome</keyword>
<evidence type="ECO:0000313" key="6">
    <source>
        <dbReference type="Proteomes" id="UP000195402"/>
    </source>
</evidence>
<feature type="region of interest" description="Disordered" evidence="3">
    <location>
        <begin position="1"/>
        <end position="69"/>
    </location>
</feature>
<dbReference type="STRING" id="56857.A0A200QWD6"/>